<dbReference type="InterPro" id="IPR045057">
    <property type="entry name" value="Gcn5-rel_NAT"/>
</dbReference>
<evidence type="ECO:0000313" key="3">
    <source>
        <dbReference type="Proteomes" id="UP000199225"/>
    </source>
</evidence>
<accession>A0A1G8WUE4</accession>
<reference evidence="3" key="1">
    <citation type="submission" date="2016-10" db="EMBL/GenBank/DDBJ databases">
        <authorList>
            <person name="Varghese N."/>
            <person name="Submissions S."/>
        </authorList>
    </citation>
    <scope>NUCLEOTIDE SEQUENCE [LARGE SCALE GENOMIC DNA]</scope>
    <source>
        <strain evidence="3">DSM 4771</strain>
    </source>
</reference>
<evidence type="ECO:0000259" key="1">
    <source>
        <dbReference type="PROSITE" id="PS51729"/>
    </source>
</evidence>
<protein>
    <recommendedName>
        <fullName evidence="1">N-acetyltransferase domain-containing protein</fullName>
    </recommendedName>
</protein>
<dbReference type="CDD" id="cd04301">
    <property type="entry name" value="NAT_SF"/>
    <property type="match status" value="1"/>
</dbReference>
<evidence type="ECO:0000313" key="2">
    <source>
        <dbReference type="EMBL" id="SDJ81255.1"/>
    </source>
</evidence>
<dbReference type="OrthoDB" id="9793389at2"/>
<sequence length="95" mass="10778">MDIKQSNERFYIGDAEAPDAYIHFVDFGEDKLIIDHTYVVESMREQGVGEELVDAVVAHARSEGRKIIAHCPYARNVLTDNEKYDDVFIGIRSSS</sequence>
<proteinExistence type="predicted"/>
<organism evidence="2 3">
    <name type="scientific">Salimicrobium halophilum</name>
    <dbReference type="NCBI Taxonomy" id="86666"/>
    <lineage>
        <taxon>Bacteria</taxon>
        <taxon>Bacillati</taxon>
        <taxon>Bacillota</taxon>
        <taxon>Bacilli</taxon>
        <taxon>Bacillales</taxon>
        <taxon>Bacillaceae</taxon>
        <taxon>Salimicrobium</taxon>
    </lineage>
</organism>
<dbReference type="PROSITE" id="PS51729">
    <property type="entry name" value="GNAT_YJDJ"/>
    <property type="match status" value="1"/>
</dbReference>
<keyword evidence="3" id="KW-1185">Reference proteome</keyword>
<dbReference type="AlphaFoldDB" id="A0A1G8WUE4"/>
<name>A0A1G8WUE4_9BACI</name>
<dbReference type="Gene3D" id="3.40.630.30">
    <property type="match status" value="1"/>
</dbReference>
<feature type="domain" description="N-acetyltransferase" evidence="1">
    <location>
        <begin position="2"/>
        <end position="89"/>
    </location>
</feature>
<dbReference type="EMBL" id="FNEV01000019">
    <property type="protein sequence ID" value="SDJ81255.1"/>
    <property type="molecule type" value="Genomic_DNA"/>
</dbReference>
<dbReference type="RefSeq" id="WP_093194922.1">
    <property type="nucleotide sequence ID" value="NZ_FNEV01000019.1"/>
</dbReference>
<dbReference type="InterPro" id="IPR031165">
    <property type="entry name" value="GNAT_YJDJ"/>
</dbReference>
<gene>
    <name evidence="2" type="ORF">SAMN04490247_3303</name>
</gene>
<dbReference type="PANTHER" id="PTHR31435:SF10">
    <property type="entry name" value="BSR4717 PROTEIN"/>
    <property type="match status" value="1"/>
</dbReference>
<dbReference type="PANTHER" id="PTHR31435">
    <property type="entry name" value="PROTEIN NATD1"/>
    <property type="match status" value="1"/>
</dbReference>
<dbReference type="Proteomes" id="UP000199225">
    <property type="component" value="Unassembled WGS sequence"/>
</dbReference>
<dbReference type="STRING" id="86666.SAMN04490247_3303"/>
<dbReference type="SUPFAM" id="SSF55729">
    <property type="entry name" value="Acyl-CoA N-acyltransferases (Nat)"/>
    <property type="match status" value="1"/>
</dbReference>
<dbReference type="InterPro" id="IPR016181">
    <property type="entry name" value="Acyl_CoA_acyltransferase"/>
</dbReference>
<dbReference type="Pfam" id="PF14542">
    <property type="entry name" value="Acetyltransf_CG"/>
    <property type="match status" value="1"/>
</dbReference>